<dbReference type="eggNOG" id="ENOG502RF8N">
    <property type="taxonomic scope" value="Eukaryota"/>
</dbReference>
<protein>
    <submittedName>
        <fullName evidence="5">C6 zinc finger domain-containing protein</fullName>
    </submittedName>
</protein>
<dbReference type="Proteomes" id="UP000008698">
    <property type="component" value="Unassembled WGS sequence"/>
</dbReference>
<evidence type="ECO:0000313" key="5">
    <source>
        <dbReference type="EMBL" id="EEY15232.1"/>
    </source>
</evidence>
<evidence type="ECO:0000256" key="1">
    <source>
        <dbReference type="ARBA" id="ARBA00022723"/>
    </source>
</evidence>
<dbReference type="RefSeq" id="XP_003009658.1">
    <property type="nucleotide sequence ID" value="XM_003009612.1"/>
</dbReference>
<dbReference type="CDD" id="cd00067">
    <property type="entry name" value="GAL4"/>
    <property type="match status" value="1"/>
</dbReference>
<dbReference type="PANTHER" id="PTHR47431:SF4">
    <property type="entry name" value="ZN(II)2CYS6 TRANSCRIPTION FACTOR (EUROFUNG)"/>
    <property type="match status" value="1"/>
</dbReference>
<organism evidence="6">
    <name type="scientific">Verticillium alfalfae (strain VaMs.102 / ATCC MYA-4576 / FGSC 10136)</name>
    <name type="common">Verticillium wilt of alfalfa</name>
    <name type="synonym">Verticillium albo-atrum</name>
    <dbReference type="NCBI Taxonomy" id="526221"/>
    <lineage>
        <taxon>Eukaryota</taxon>
        <taxon>Fungi</taxon>
        <taxon>Dikarya</taxon>
        <taxon>Ascomycota</taxon>
        <taxon>Pezizomycotina</taxon>
        <taxon>Sordariomycetes</taxon>
        <taxon>Hypocreomycetidae</taxon>
        <taxon>Glomerellales</taxon>
        <taxon>Plectosphaerellaceae</taxon>
        <taxon>Verticillium</taxon>
    </lineage>
</organism>
<dbReference type="SUPFAM" id="SSF57701">
    <property type="entry name" value="Zn2/Cys6 DNA-binding domain"/>
    <property type="match status" value="1"/>
</dbReference>
<dbReference type="PROSITE" id="PS00463">
    <property type="entry name" value="ZN2_CY6_FUNGAL_1"/>
    <property type="match status" value="1"/>
</dbReference>
<proteinExistence type="predicted"/>
<dbReference type="GO" id="GO:0006351">
    <property type="term" value="P:DNA-templated transcription"/>
    <property type="evidence" value="ECO:0007669"/>
    <property type="project" value="InterPro"/>
</dbReference>
<keyword evidence="1" id="KW-0479">Metal-binding</keyword>
<dbReference type="InterPro" id="IPR007219">
    <property type="entry name" value="XnlR_reg_dom"/>
</dbReference>
<feature type="domain" description="Zn(2)-C6 fungal-type" evidence="4">
    <location>
        <begin position="21"/>
        <end position="51"/>
    </location>
</feature>
<gene>
    <name evidence="5" type="ORF">VDBG_01341</name>
</gene>
<dbReference type="GO" id="GO:0003677">
    <property type="term" value="F:DNA binding"/>
    <property type="evidence" value="ECO:0007669"/>
    <property type="project" value="InterPro"/>
</dbReference>
<keyword evidence="6" id="KW-1185">Reference proteome</keyword>
<evidence type="ECO:0000256" key="3">
    <source>
        <dbReference type="SAM" id="MobiDB-lite"/>
    </source>
</evidence>
<accession>C9S7D6</accession>
<dbReference type="CDD" id="cd12148">
    <property type="entry name" value="fungal_TF_MHR"/>
    <property type="match status" value="1"/>
</dbReference>
<dbReference type="PROSITE" id="PS50048">
    <property type="entry name" value="ZN2_CY6_FUNGAL_2"/>
    <property type="match status" value="1"/>
</dbReference>
<evidence type="ECO:0000256" key="2">
    <source>
        <dbReference type="ARBA" id="ARBA00023242"/>
    </source>
</evidence>
<dbReference type="PANTHER" id="PTHR47431">
    <property type="entry name" value="ZN(II)2CYS6 TRANSCRIPTION FACTOR (EUROFUNG)-RELATED"/>
    <property type="match status" value="1"/>
</dbReference>
<dbReference type="EMBL" id="DS985214">
    <property type="protein sequence ID" value="EEY15232.1"/>
    <property type="molecule type" value="Genomic_DNA"/>
</dbReference>
<dbReference type="Gene3D" id="4.10.240.10">
    <property type="entry name" value="Zn(2)-C6 fungal-type DNA-binding domain"/>
    <property type="match status" value="1"/>
</dbReference>
<name>C9S7D6_VERA1</name>
<evidence type="ECO:0000259" key="4">
    <source>
        <dbReference type="PROSITE" id="PS50048"/>
    </source>
</evidence>
<dbReference type="InterPro" id="IPR001138">
    <property type="entry name" value="Zn2Cys6_DnaBD"/>
</dbReference>
<dbReference type="OrthoDB" id="2399539at2759"/>
<reference evidence="6" key="1">
    <citation type="journal article" date="2011" name="PLoS Pathog.">
        <title>Comparative genomics yields insights into niche adaptation of plant vascular wilt pathogens.</title>
        <authorList>
            <person name="Klosterman S.J."/>
            <person name="Subbarao K.V."/>
            <person name="Kang S."/>
            <person name="Veronese P."/>
            <person name="Gold S.E."/>
            <person name="Thomma B.P.H.J."/>
            <person name="Chen Z."/>
            <person name="Henrissat B."/>
            <person name="Lee Y.-H."/>
            <person name="Park J."/>
            <person name="Garcia-Pedrajas M.D."/>
            <person name="Barbara D.J."/>
            <person name="Anchieta A."/>
            <person name="de Jonge R."/>
            <person name="Santhanam P."/>
            <person name="Maruthachalam K."/>
            <person name="Atallah Z."/>
            <person name="Amyotte S.G."/>
            <person name="Paz Z."/>
            <person name="Inderbitzin P."/>
            <person name="Hayes R.J."/>
            <person name="Heiman D.I."/>
            <person name="Young S."/>
            <person name="Zeng Q."/>
            <person name="Engels R."/>
            <person name="Galagan J."/>
            <person name="Cuomo C.A."/>
            <person name="Dobinson K.F."/>
            <person name="Ma L.-J."/>
        </authorList>
    </citation>
    <scope>NUCLEOTIDE SEQUENCE [LARGE SCALE GENOMIC DNA]</scope>
    <source>
        <strain evidence="6">VaMs.102 / ATCC MYA-4576 / FGSC 10136</strain>
    </source>
</reference>
<dbReference type="OMA" id="IDDLCGW"/>
<keyword evidence="2" id="KW-0539">Nucleus</keyword>
<dbReference type="GO" id="GO:0000981">
    <property type="term" value="F:DNA-binding transcription factor activity, RNA polymerase II-specific"/>
    <property type="evidence" value="ECO:0007669"/>
    <property type="project" value="InterPro"/>
</dbReference>
<evidence type="ECO:0000313" key="6">
    <source>
        <dbReference type="Proteomes" id="UP000008698"/>
    </source>
</evidence>
<dbReference type="Pfam" id="PF00172">
    <property type="entry name" value="Zn_clus"/>
    <property type="match status" value="1"/>
</dbReference>
<sequence>MSTESRPGKAAGRRASRSSLACLPCRSRHLKCDGRRPQCTRCTNTQETCTYAQSRRGGLDRAALAAVAERRKQGAAAQEAAHGPLLSPVYSDDIQSSIPTTLCHDNLAQDSGRSASTVTIAAVAPLDIDYDVAQDRLVSLYYANFHRLHPFVPPQKCLVQLCSDASSMSTWKPLVAALRLVGHIYDVREWPSSIEADVLSCLSSSACERPVAVQARLLLSVARFWYGSVSGARQQMSEALQCALDMGLNQRAFARTHGQGDPVLEESWRRTWWMLYVLDAYYAGTLGRVDFSLQDAEATVDLPCHESEYESGNIPLPRTVDEFASREFLPETPPFSSFAYLIGAVRCASLALSRTSVVKPEEVSSLHILDEADSAIDGWLLLLPEDQKHTIDASGTIDELMFQAHLIIHVTTVGLHRPLSDLRFNTVEDISSCAREPARGRASADLINVHTIRVIRAVEAQIRLLALPARPFHHTPFTTCMVSEGTLALLSACKYLLKGKELAVARDQIRMTVGCLKTLGEVWPRTAANVGEIQTIARHVLGLERRPNAASDAYNDPSSSRRTSDGGPVSALGTDEDELETCISIAQSLNNGQPASSTSEDTVSEWFSIDELQADFTWWPQEIDVASSS</sequence>
<dbReference type="Pfam" id="PF04082">
    <property type="entry name" value="Fungal_trans"/>
    <property type="match status" value="1"/>
</dbReference>
<dbReference type="HOGENOM" id="CLU_015502_2_0_1"/>
<dbReference type="InterPro" id="IPR036864">
    <property type="entry name" value="Zn2-C6_fun-type_DNA-bd_sf"/>
</dbReference>
<dbReference type="GeneID" id="9536270"/>
<dbReference type="SMART" id="SM00066">
    <property type="entry name" value="GAL4"/>
    <property type="match status" value="1"/>
</dbReference>
<dbReference type="KEGG" id="val:VDBG_01341"/>
<dbReference type="SMART" id="SM00906">
    <property type="entry name" value="Fungal_trans"/>
    <property type="match status" value="1"/>
</dbReference>
<dbReference type="GO" id="GO:0008270">
    <property type="term" value="F:zinc ion binding"/>
    <property type="evidence" value="ECO:0007669"/>
    <property type="project" value="InterPro"/>
</dbReference>
<feature type="region of interest" description="Disordered" evidence="3">
    <location>
        <begin position="548"/>
        <end position="573"/>
    </location>
</feature>
<dbReference type="AlphaFoldDB" id="C9S7D6"/>